<keyword evidence="5" id="KW-1003">Cell membrane</keyword>
<dbReference type="PANTHER" id="PTHR43867:SF5">
    <property type="entry name" value="GLUCANS BIOSYNTHESIS GLUCOSYLTRANSFERASE H"/>
    <property type="match status" value="1"/>
</dbReference>
<dbReference type="InterPro" id="IPR001173">
    <property type="entry name" value="Glyco_trans_2-like"/>
</dbReference>
<dbReference type="GO" id="GO:0016758">
    <property type="term" value="F:hexosyltransferase activity"/>
    <property type="evidence" value="ECO:0007669"/>
    <property type="project" value="TreeGrafter"/>
</dbReference>
<dbReference type="GO" id="GO:0005886">
    <property type="term" value="C:plasma membrane"/>
    <property type="evidence" value="ECO:0007669"/>
    <property type="project" value="UniProtKB-SubCell"/>
</dbReference>
<dbReference type="AlphaFoldDB" id="V4RHL1"/>
<feature type="transmembrane region" description="Helical" evidence="12">
    <location>
        <begin position="409"/>
        <end position="432"/>
    </location>
</feature>
<keyword evidence="15" id="KW-1185">Reference proteome</keyword>
<comment type="caution">
    <text evidence="14">The sequence shown here is derived from an EMBL/GenBank/DDBJ whole genome shotgun (WGS) entry which is preliminary data.</text>
</comment>
<dbReference type="Gene3D" id="3.90.550.10">
    <property type="entry name" value="Spore Coat Polysaccharide Biosynthesis Protein SpsA, Chain A"/>
    <property type="match status" value="1"/>
</dbReference>
<evidence type="ECO:0000256" key="9">
    <source>
        <dbReference type="ARBA" id="ARBA00022692"/>
    </source>
</evidence>
<sequence length="724" mass="79254">MGGVNESAYKRRGVADVVLPPEAPLAMPAQDLRHPPATIRELPRDRTATVIRAGVVVGTLGLTAIFSHEMYAVLAVAGLTSVEAVMLVLFVINIAWIALSAVSAVAGFAALGRRPSAWPADGGETPMPRSRTAILIPAYNEDPARVFAAAAATAEGLAAAGAERLFDIYVLADTTDPDVWVAEEVAYRAVLRRRAPRCRIFYRRRRKNTERKAGNVADWVRLSGGAYPFFICLDADSLMQVDTLLRLAATIEANPDLGLLQTVPMLANRNTVFARMQQFAGRVYGRVIAAGLASWTRSEGNYWGHNAIIRTRAFAEAAGLPHLRGKPPFGGHILSHDFVEAALMRRAGWQIQMAPTLDGSYEESPPTLIDLAQRDRRWCQGNLQHSKVLPARGLHWISRVHLGMGIMSYLASPIWLAFLLAGLVLALQAHFIRPEYFTREFQLFPTWPVIDSERAIGLFIATMLLLFTPKFLGLAYALLDEKRRRAIGGGLRGTVSLLVESLISAVIAPILMAIQSAAVIEILIGRDSGWNPQRRDDGSMPVMDVARRHFMHMMFGIVLGVSAWLVSPHLLAWMSPAVAGLVLAIPASLFVARRDVGLWLRRKGLMMTPEEQEKPAILTASQAITEDLERELSGDIDAYLRLSSDPALLAFHRASLPPVQPLPPGEIDMSLVAGLARLEAAETLEDAIHYLSKKERLALLADPEGLDRVAMLPRRKPPQGFAAS</sequence>
<organism evidence="14 15">
    <name type="scientific">Lutibaculum baratangense AMV1</name>
    <dbReference type="NCBI Taxonomy" id="631454"/>
    <lineage>
        <taxon>Bacteria</taxon>
        <taxon>Pseudomonadati</taxon>
        <taxon>Pseudomonadota</taxon>
        <taxon>Alphaproteobacteria</taxon>
        <taxon>Hyphomicrobiales</taxon>
        <taxon>Tepidamorphaceae</taxon>
        <taxon>Lutibaculum</taxon>
    </lineage>
</organism>
<evidence type="ECO:0000256" key="7">
    <source>
        <dbReference type="ARBA" id="ARBA00022676"/>
    </source>
</evidence>
<protein>
    <recommendedName>
        <fullName evidence="4">Glucans biosynthesis glucosyltransferase H</fullName>
    </recommendedName>
</protein>
<feature type="transmembrane region" description="Helical" evidence="12">
    <location>
        <begin position="550"/>
        <end position="567"/>
    </location>
</feature>
<feature type="transmembrane region" description="Helical" evidence="12">
    <location>
        <begin position="573"/>
        <end position="592"/>
    </location>
</feature>
<dbReference type="Proteomes" id="UP000017819">
    <property type="component" value="Unassembled WGS sequence"/>
</dbReference>
<dbReference type="NCBIfam" id="NF003962">
    <property type="entry name" value="PRK05454.2-5"/>
    <property type="match status" value="1"/>
</dbReference>
<evidence type="ECO:0000256" key="10">
    <source>
        <dbReference type="ARBA" id="ARBA00022989"/>
    </source>
</evidence>
<dbReference type="NCBIfam" id="NF003956">
    <property type="entry name" value="PRK05454.1-3"/>
    <property type="match status" value="1"/>
</dbReference>
<feature type="transmembrane region" description="Helical" evidence="12">
    <location>
        <begin position="49"/>
        <end position="67"/>
    </location>
</feature>
<comment type="similarity">
    <text evidence="3">Belongs to the glycosyltransferase 2 family. OpgH subfamily.</text>
</comment>
<feature type="domain" description="Glycosyltransferase 2-like" evidence="13">
    <location>
        <begin position="230"/>
        <end position="448"/>
    </location>
</feature>
<keyword evidence="8 14" id="KW-0808">Transferase</keyword>
<evidence type="ECO:0000256" key="6">
    <source>
        <dbReference type="ARBA" id="ARBA00022519"/>
    </source>
</evidence>
<evidence type="ECO:0000256" key="8">
    <source>
        <dbReference type="ARBA" id="ARBA00022679"/>
    </source>
</evidence>
<evidence type="ECO:0000313" key="14">
    <source>
        <dbReference type="EMBL" id="ESR24834.1"/>
    </source>
</evidence>
<evidence type="ECO:0000256" key="3">
    <source>
        <dbReference type="ARBA" id="ARBA00009337"/>
    </source>
</evidence>
<keyword evidence="11 12" id="KW-0472">Membrane</keyword>
<dbReference type="STRING" id="631454.N177_2157"/>
<name>V4RHL1_9HYPH</name>
<evidence type="ECO:0000256" key="5">
    <source>
        <dbReference type="ARBA" id="ARBA00022475"/>
    </source>
</evidence>
<dbReference type="Pfam" id="PF13632">
    <property type="entry name" value="Glyco_trans_2_3"/>
    <property type="match status" value="1"/>
</dbReference>
<dbReference type="NCBIfam" id="NF003958">
    <property type="entry name" value="PRK05454.2-1"/>
    <property type="match status" value="1"/>
</dbReference>
<evidence type="ECO:0000256" key="4">
    <source>
        <dbReference type="ARBA" id="ARBA00020585"/>
    </source>
</evidence>
<evidence type="ECO:0000256" key="11">
    <source>
        <dbReference type="ARBA" id="ARBA00023136"/>
    </source>
</evidence>
<comment type="pathway">
    <text evidence="2">Glycan metabolism; osmoregulated periplasmic glucan (OPG) biosynthesis.</text>
</comment>
<reference evidence="14 15" key="1">
    <citation type="journal article" date="2014" name="Genome Announc.">
        <title>Draft Genome Sequence of Lutibaculum baratangense Strain AMV1T, Isolated from a Mud Volcano in Andamans, India.</title>
        <authorList>
            <person name="Singh A."/>
            <person name="Sreenivas A."/>
            <person name="Sathyanarayana Reddy G."/>
            <person name="Pinnaka A.K."/>
            <person name="Shivaji S."/>
        </authorList>
    </citation>
    <scope>NUCLEOTIDE SEQUENCE [LARGE SCALE GENOMIC DNA]</scope>
    <source>
        <strain evidence="14 15">AMV1</strain>
    </source>
</reference>
<proteinExistence type="inferred from homology"/>
<evidence type="ECO:0000256" key="12">
    <source>
        <dbReference type="SAM" id="Phobius"/>
    </source>
</evidence>
<dbReference type="RefSeq" id="WP_023432287.1">
    <property type="nucleotide sequence ID" value="NZ_AWXZ01000029.1"/>
</dbReference>
<dbReference type="PANTHER" id="PTHR43867">
    <property type="entry name" value="CELLULOSE SYNTHASE CATALYTIC SUBUNIT A [UDP-FORMING]"/>
    <property type="match status" value="1"/>
</dbReference>
<dbReference type="InterPro" id="IPR029044">
    <property type="entry name" value="Nucleotide-diphossugar_trans"/>
</dbReference>
<dbReference type="PATRIC" id="fig|631454.5.peg.2126"/>
<keyword evidence="6" id="KW-0997">Cell inner membrane</keyword>
<accession>V4RHL1</accession>
<dbReference type="eggNOG" id="COG2943">
    <property type="taxonomic scope" value="Bacteria"/>
</dbReference>
<dbReference type="InterPro" id="IPR050321">
    <property type="entry name" value="Glycosyltr_2/OpgH_subfam"/>
</dbReference>
<comment type="subcellular location">
    <subcellularLocation>
        <location evidence="1">Cell inner membrane</location>
        <topology evidence="1">Multi-pass membrane protein</topology>
    </subcellularLocation>
</comment>
<keyword evidence="9 12" id="KW-0812">Transmembrane</keyword>
<dbReference type="SUPFAM" id="SSF53448">
    <property type="entry name" value="Nucleotide-diphospho-sugar transferases"/>
    <property type="match status" value="1"/>
</dbReference>
<evidence type="ECO:0000313" key="15">
    <source>
        <dbReference type="Proteomes" id="UP000017819"/>
    </source>
</evidence>
<dbReference type="EMBL" id="AWXZ01000029">
    <property type="protein sequence ID" value="ESR24834.1"/>
    <property type="molecule type" value="Genomic_DNA"/>
</dbReference>
<gene>
    <name evidence="14" type="ORF">N177_2157</name>
</gene>
<evidence type="ECO:0000256" key="2">
    <source>
        <dbReference type="ARBA" id="ARBA00005001"/>
    </source>
</evidence>
<keyword evidence="10 12" id="KW-1133">Transmembrane helix</keyword>
<feature type="transmembrane region" description="Helical" evidence="12">
    <location>
        <begin position="87"/>
        <end position="111"/>
    </location>
</feature>
<keyword evidence="7 14" id="KW-0328">Glycosyltransferase</keyword>
<evidence type="ECO:0000259" key="13">
    <source>
        <dbReference type="Pfam" id="PF13632"/>
    </source>
</evidence>
<dbReference type="OrthoDB" id="9775281at2"/>
<evidence type="ECO:0000256" key="1">
    <source>
        <dbReference type="ARBA" id="ARBA00004429"/>
    </source>
</evidence>
<feature type="transmembrane region" description="Helical" evidence="12">
    <location>
        <begin position="455"/>
        <end position="479"/>
    </location>
</feature>